<sequence>MKGERRVDFAAVELAQRSLLTTKGKRFSTVDLAIPSRSERKSVMFPPPPTDLAIPLLSFLAIIGLHWLQETEAMSVLET</sequence>
<dbReference type="EMBL" id="OZ034814">
    <property type="protein sequence ID" value="CAL1362503.1"/>
    <property type="molecule type" value="Genomic_DNA"/>
</dbReference>
<organism evidence="1 2">
    <name type="scientific">Linum trigynum</name>
    <dbReference type="NCBI Taxonomy" id="586398"/>
    <lineage>
        <taxon>Eukaryota</taxon>
        <taxon>Viridiplantae</taxon>
        <taxon>Streptophyta</taxon>
        <taxon>Embryophyta</taxon>
        <taxon>Tracheophyta</taxon>
        <taxon>Spermatophyta</taxon>
        <taxon>Magnoliopsida</taxon>
        <taxon>eudicotyledons</taxon>
        <taxon>Gunneridae</taxon>
        <taxon>Pentapetalae</taxon>
        <taxon>rosids</taxon>
        <taxon>fabids</taxon>
        <taxon>Malpighiales</taxon>
        <taxon>Linaceae</taxon>
        <taxon>Linum</taxon>
    </lineage>
</organism>
<gene>
    <name evidence="1" type="ORF">LTRI10_LOCUS9486</name>
</gene>
<reference evidence="1 2" key="1">
    <citation type="submission" date="2024-04" db="EMBL/GenBank/DDBJ databases">
        <authorList>
            <person name="Fracassetti M."/>
        </authorList>
    </citation>
    <scope>NUCLEOTIDE SEQUENCE [LARGE SCALE GENOMIC DNA]</scope>
</reference>
<name>A0AAV2D246_9ROSI</name>
<dbReference type="AlphaFoldDB" id="A0AAV2D246"/>
<evidence type="ECO:0000313" key="1">
    <source>
        <dbReference type="EMBL" id="CAL1362503.1"/>
    </source>
</evidence>
<proteinExistence type="predicted"/>
<keyword evidence="2" id="KW-1185">Reference proteome</keyword>
<dbReference type="Proteomes" id="UP001497516">
    <property type="component" value="Chromosome 10"/>
</dbReference>
<protein>
    <submittedName>
        <fullName evidence="1">Uncharacterized protein</fullName>
    </submittedName>
</protein>
<accession>A0AAV2D246</accession>
<evidence type="ECO:0000313" key="2">
    <source>
        <dbReference type="Proteomes" id="UP001497516"/>
    </source>
</evidence>